<dbReference type="Proteomes" id="UP001054945">
    <property type="component" value="Unassembled WGS sequence"/>
</dbReference>
<proteinExistence type="predicted"/>
<sequence length="70" mass="7985">MGKSFESGACKFKKKKLQEYEAKMLTPITIYMHVPTSTIQLEAMQHVVCEDTAVAQTQSENMELIPEQTY</sequence>
<comment type="caution">
    <text evidence="1">The sequence shown here is derived from an EMBL/GenBank/DDBJ whole genome shotgun (WGS) entry which is preliminary data.</text>
</comment>
<protein>
    <submittedName>
        <fullName evidence="1">Uncharacterized protein</fullName>
    </submittedName>
</protein>
<gene>
    <name evidence="1" type="ORF">CEXT_21241</name>
</gene>
<accession>A0AAV4QHN3</accession>
<name>A0AAV4QHN3_CAEEX</name>
<reference evidence="1 2" key="1">
    <citation type="submission" date="2021-06" db="EMBL/GenBank/DDBJ databases">
        <title>Caerostris extrusa draft genome.</title>
        <authorList>
            <person name="Kono N."/>
            <person name="Arakawa K."/>
        </authorList>
    </citation>
    <scope>NUCLEOTIDE SEQUENCE [LARGE SCALE GENOMIC DNA]</scope>
</reference>
<evidence type="ECO:0000313" key="1">
    <source>
        <dbReference type="EMBL" id="GIY07851.1"/>
    </source>
</evidence>
<keyword evidence="2" id="KW-1185">Reference proteome</keyword>
<organism evidence="1 2">
    <name type="scientific">Caerostris extrusa</name>
    <name type="common">Bark spider</name>
    <name type="synonym">Caerostris bankana</name>
    <dbReference type="NCBI Taxonomy" id="172846"/>
    <lineage>
        <taxon>Eukaryota</taxon>
        <taxon>Metazoa</taxon>
        <taxon>Ecdysozoa</taxon>
        <taxon>Arthropoda</taxon>
        <taxon>Chelicerata</taxon>
        <taxon>Arachnida</taxon>
        <taxon>Araneae</taxon>
        <taxon>Araneomorphae</taxon>
        <taxon>Entelegynae</taxon>
        <taxon>Araneoidea</taxon>
        <taxon>Araneidae</taxon>
        <taxon>Caerostris</taxon>
    </lineage>
</organism>
<dbReference type="AlphaFoldDB" id="A0AAV4QHN3"/>
<evidence type="ECO:0000313" key="2">
    <source>
        <dbReference type="Proteomes" id="UP001054945"/>
    </source>
</evidence>
<dbReference type="EMBL" id="BPLR01006165">
    <property type="protein sequence ID" value="GIY07851.1"/>
    <property type="molecule type" value="Genomic_DNA"/>
</dbReference>